<evidence type="ECO:0000256" key="2">
    <source>
        <dbReference type="ARBA" id="ARBA00022737"/>
    </source>
</evidence>
<accession>A0A523UQQ6</accession>
<dbReference type="InterPro" id="IPR013519">
    <property type="entry name" value="Int_alpha_beta-p"/>
</dbReference>
<evidence type="ECO:0000313" key="6">
    <source>
        <dbReference type="EMBL" id="TET44867.1"/>
    </source>
</evidence>
<organism evidence="6 7">
    <name type="scientific">candidate division TA06 bacterium</name>
    <dbReference type="NCBI Taxonomy" id="2250710"/>
    <lineage>
        <taxon>Bacteria</taxon>
        <taxon>Bacteria division TA06</taxon>
    </lineage>
</organism>
<evidence type="ECO:0000256" key="4">
    <source>
        <dbReference type="ARBA" id="ARBA00023180"/>
    </source>
</evidence>
<dbReference type="GO" id="GO:0016787">
    <property type="term" value="F:hydrolase activity"/>
    <property type="evidence" value="ECO:0007669"/>
    <property type="project" value="UniProtKB-KW"/>
</dbReference>
<dbReference type="InterPro" id="IPR028994">
    <property type="entry name" value="Integrin_alpha_N"/>
</dbReference>
<dbReference type="PANTHER" id="PTHR23221">
    <property type="entry name" value="GLYCOSYLPHOSPHATIDYLINOSITOL PHOSPHOLIPASE D"/>
    <property type="match status" value="1"/>
</dbReference>
<protein>
    <recommendedName>
        <fullName evidence="8">T9SS type A sorting domain-containing protein</fullName>
    </recommendedName>
</protein>
<sequence>MCRGTKLSLSIFLLFLCVFCLLSSTSEAVELQNLELVFKKSYRWIGFPVDTLRAFGQCISTAGDVNGDGYEDIIVAAAWRDTVFPPWLSKAFIFFGGDPMDTIPDVILTGDHSGEGGFVEVCFAGDVNFDGYSDVVLSNHGMKGVRVFFGGNPMDTVYDVLLQNNIDYSFANSVAHARDVNGDGFDDIVVGDYMTGNLNGSVAIFLGGPTLDSLPDVILRGNRHEGFGTAVAGGGDVNCDGYDDIVVGEWDNSEFAPAAGKVYVFFGGDPMDTIPDVWMYGEGAGHSLGWSDMDIVNADTLCDWVVAGTQFYPGGFPGFFPGKVYVLFGDTLMDGIPDAEMVGTTDSTSLGTCSASAGRVAGTTFDGILSGAPIEYDFKGSAYLWLSSVPFDTVRDAIATGSFPQQGLGWLVASAGDVDGDGYDEIMFSNYAGDSMKTVWVCKYTGTGVQEEARARSKIRSPLLMQNSPNPFSHSTLIPFRVSRADAIGSSLDIYDAAGRHVRNLWSGNKDKIDTGGPTYTVTWDGRDGVGHIVPCGVYFCTLRAGELKQTRKMVLLR</sequence>
<dbReference type="SMART" id="SM00191">
    <property type="entry name" value="Int_alpha"/>
    <property type="match status" value="5"/>
</dbReference>
<evidence type="ECO:0008006" key="8">
    <source>
        <dbReference type="Google" id="ProtNLM"/>
    </source>
</evidence>
<feature type="signal peptide" evidence="5">
    <location>
        <begin position="1"/>
        <end position="28"/>
    </location>
</feature>
<dbReference type="EMBL" id="SOJN01000107">
    <property type="protein sequence ID" value="TET44867.1"/>
    <property type="molecule type" value="Genomic_DNA"/>
</dbReference>
<feature type="chain" id="PRO_5021790689" description="T9SS type A sorting domain-containing protein" evidence="5">
    <location>
        <begin position="29"/>
        <end position="558"/>
    </location>
</feature>
<dbReference type="GO" id="GO:0008305">
    <property type="term" value="C:integrin complex"/>
    <property type="evidence" value="ECO:0007669"/>
    <property type="project" value="InterPro"/>
</dbReference>
<evidence type="ECO:0000256" key="3">
    <source>
        <dbReference type="ARBA" id="ARBA00022801"/>
    </source>
</evidence>
<dbReference type="SUPFAM" id="SSF69318">
    <property type="entry name" value="Integrin alpha N-terminal domain"/>
    <property type="match status" value="2"/>
</dbReference>
<keyword evidence="1 5" id="KW-0732">Signal</keyword>
<dbReference type="Proteomes" id="UP000315525">
    <property type="component" value="Unassembled WGS sequence"/>
</dbReference>
<evidence type="ECO:0000313" key="7">
    <source>
        <dbReference type="Proteomes" id="UP000315525"/>
    </source>
</evidence>
<dbReference type="InterPro" id="IPR013517">
    <property type="entry name" value="FG-GAP"/>
</dbReference>
<name>A0A523UQQ6_UNCT6</name>
<dbReference type="Pfam" id="PF01839">
    <property type="entry name" value="FG-GAP"/>
    <property type="match status" value="3"/>
</dbReference>
<comment type="caution">
    <text evidence="6">The sequence shown here is derived from an EMBL/GenBank/DDBJ whole genome shotgun (WGS) entry which is preliminary data.</text>
</comment>
<proteinExistence type="predicted"/>
<keyword evidence="3" id="KW-0378">Hydrolase</keyword>
<dbReference type="PANTHER" id="PTHR23221:SF7">
    <property type="entry name" value="PHOSPHATIDYLINOSITOL-GLYCAN-SPECIFIC PHOSPHOLIPASE D"/>
    <property type="match status" value="1"/>
</dbReference>
<dbReference type="AlphaFoldDB" id="A0A523UQQ6"/>
<keyword evidence="2" id="KW-0677">Repeat</keyword>
<evidence type="ECO:0000256" key="1">
    <source>
        <dbReference type="ARBA" id="ARBA00022729"/>
    </source>
</evidence>
<dbReference type="PRINTS" id="PR01185">
    <property type="entry name" value="INTEGRINA"/>
</dbReference>
<dbReference type="InterPro" id="IPR000413">
    <property type="entry name" value="Integrin_alpha"/>
</dbReference>
<reference evidence="6 7" key="1">
    <citation type="submission" date="2019-03" db="EMBL/GenBank/DDBJ databases">
        <title>Metabolic potential of uncultured bacteria and archaea associated with petroleum seepage in deep-sea sediments.</title>
        <authorList>
            <person name="Dong X."/>
            <person name="Hubert C."/>
        </authorList>
    </citation>
    <scope>NUCLEOTIDE SEQUENCE [LARGE SCALE GENOMIC DNA]</scope>
    <source>
        <strain evidence="6">E44_bin18</strain>
    </source>
</reference>
<evidence type="ECO:0000256" key="5">
    <source>
        <dbReference type="SAM" id="SignalP"/>
    </source>
</evidence>
<dbReference type="GO" id="GO:0007155">
    <property type="term" value="P:cell adhesion"/>
    <property type="evidence" value="ECO:0007669"/>
    <property type="project" value="InterPro"/>
</dbReference>
<gene>
    <name evidence="6" type="ORF">E3J62_09135</name>
</gene>
<dbReference type="Gene3D" id="2.130.10.130">
    <property type="entry name" value="Integrin alpha, N-terminal"/>
    <property type="match status" value="3"/>
</dbReference>
<dbReference type="Gene3D" id="2.60.40.4070">
    <property type="match status" value="1"/>
</dbReference>
<keyword evidence="4" id="KW-0325">Glycoprotein</keyword>